<proteinExistence type="inferred from homology"/>
<evidence type="ECO:0000259" key="5">
    <source>
        <dbReference type="Pfam" id="PF02826"/>
    </source>
</evidence>
<dbReference type="EMBL" id="QFFI01000022">
    <property type="protein sequence ID" value="PWG62152.1"/>
    <property type="molecule type" value="Genomic_DNA"/>
</dbReference>
<dbReference type="CDD" id="cd05300">
    <property type="entry name" value="2-Hacid_dh_1"/>
    <property type="match status" value="1"/>
</dbReference>
<dbReference type="GO" id="GO:0051287">
    <property type="term" value="F:NAD binding"/>
    <property type="evidence" value="ECO:0007669"/>
    <property type="project" value="InterPro"/>
</dbReference>
<keyword evidence="1 3" id="KW-0560">Oxidoreductase</keyword>
<comment type="similarity">
    <text evidence="3">Belongs to the D-isomer specific 2-hydroxyacid dehydrogenase family.</text>
</comment>
<evidence type="ECO:0000259" key="4">
    <source>
        <dbReference type="Pfam" id="PF00389"/>
    </source>
</evidence>
<accession>A0A2U2MZB0</accession>
<keyword evidence="2" id="KW-0520">NAD</keyword>
<comment type="caution">
    <text evidence="6">The sequence shown here is derived from an EMBL/GenBank/DDBJ whole genome shotgun (WGS) entry which is preliminary data.</text>
</comment>
<dbReference type="OrthoDB" id="9787219at2"/>
<dbReference type="SUPFAM" id="SSF52283">
    <property type="entry name" value="Formate/glycerate dehydrogenase catalytic domain-like"/>
    <property type="match status" value="1"/>
</dbReference>
<evidence type="ECO:0000256" key="1">
    <source>
        <dbReference type="ARBA" id="ARBA00023002"/>
    </source>
</evidence>
<dbReference type="InterPro" id="IPR006139">
    <property type="entry name" value="D-isomer_2_OHA_DH_cat_dom"/>
</dbReference>
<dbReference type="Pfam" id="PF02826">
    <property type="entry name" value="2-Hacid_dh_C"/>
    <property type="match status" value="1"/>
</dbReference>
<dbReference type="Pfam" id="PF00389">
    <property type="entry name" value="2-Hacid_dh"/>
    <property type="match status" value="1"/>
</dbReference>
<sequence length="326" mass="35486">MPEALPVVAVLTAPGEDLPPGMDALEGEAELRHATDGASLRAVLPGTRVLCVTDFRTDALGEAWDAADSLEWIHATSAGVDAILTPTVRASNLPVTNARGVFDRPIAEFVLGHIIAFCKDFRGNLELQQRHEWRHRDTERVEGRRVLVVGAGAIGRQIARLCRAVGLEVDGMGRSARPGDEDFGAIHAQSELHQRLPGYDFVVVAAPLTPATEGLFDAAAFAAMAPEARFINIGRGPIVRTDDLVAALREGRIAGAALDVFEEEPLPSDHPLWDLPNTHLSAHMAGDVIGWRRSLSEQFIDNFRRWRRGDPLRNLVDKEQGFVPSS</sequence>
<dbReference type="GO" id="GO:0016616">
    <property type="term" value="F:oxidoreductase activity, acting on the CH-OH group of donors, NAD or NADP as acceptor"/>
    <property type="evidence" value="ECO:0007669"/>
    <property type="project" value="InterPro"/>
</dbReference>
<dbReference type="InterPro" id="IPR036291">
    <property type="entry name" value="NAD(P)-bd_dom_sf"/>
</dbReference>
<organism evidence="6 7">
    <name type="scientific">Sediminicurvatus halobius</name>
    <dbReference type="NCBI Taxonomy" id="2182432"/>
    <lineage>
        <taxon>Bacteria</taxon>
        <taxon>Pseudomonadati</taxon>
        <taxon>Pseudomonadota</taxon>
        <taxon>Gammaproteobacteria</taxon>
        <taxon>Chromatiales</taxon>
        <taxon>Ectothiorhodospiraceae</taxon>
        <taxon>Sediminicurvatus</taxon>
    </lineage>
</organism>
<dbReference type="Gene3D" id="3.40.50.720">
    <property type="entry name" value="NAD(P)-binding Rossmann-like Domain"/>
    <property type="match status" value="2"/>
</dbReference>
<feature type="domain" description="D-isomer specific 2-hydroxyacid dehydrogenase NAD-binding" evidence="5">
    <location>
        <begin position="112"/>
        <end position="285"/>
    </location>
</feature>
<dbReference type="PANTHER" id="PTHR43333">
    <property type="entry name" value="2-HACID_DH_C DOMAIN-CONTAINING PROTEIN"/>
    <property type="match status" value="1"/>
</dbReference>
<evidence type="ECO:0000256" key="2">
    <source>
        <dbReference type="ARBA" id="ARBA00023027"/>
    </source>
</evidence>
<dbReference type="PANTHER" id="PTHR43333:SF1">
    <property type="entry name" value="D-ISOMER SPECIFIC 2-HYDROXYACID DEHYDROGENASE NAD-BINDING DOMAIN-CONTAINING PROTEIN"/>
    <property type="match status" value="1"/>
</dbReference>
<keyword evidence="7" id="KW-1185">Reference proteome</keyword>
<dbReference type="RefSeq" id="WP_109679355.1">
    <property type="nucleotide sequence ID" value="NZ_CP086615.1"/>
</dbReference>
<protein>
    <submittedName>
        <fullName evidence="6">D-2-hydroxyacid dehydrogenase</fullName>
    </submittedName>
</protein>
<dbReference type="SUPFAM" id="SSF51735">
    <property type="entry name" value="NAD(P)-binding Rossmann-fold domains"/>
    <property type="match status" value="1"/>
</dbReference>
<name>A0A2U2MZB0_9GAMM</name>
<reference evidence="6 7" key="1">
    <citation type="submission" date="2018-05" db="EMBL/GenBank/DDBJ databases">
        <title>Spiribacter halobius sp. nov., a moderately halophilic bacterium isolated from marine solar saltern.</title>
        <authorList>
            <person name="Zheng W.-S."/>
            <person name="Lu D.-C."/>
            <person name="Du Z.-J."/>
        </authorList>
    </citation>
    <scope>NUCLEOTIDE SEQUENCE [LARGE SCALE GENOMIC DNA]</scope>
    <source>
        <strain evidence="6 7">E85</strain>
    </source>
</reference>
<dbReference type="InterPro" id="IPR006140">
    <property type="entry name" value="D-isomer_DH_NAD-bd"/>
</dbReference>
<evidence type="ECO:0000256" key="3">
    <source>
        <dbReference type="RuleBase" id="RU003719"/>
    </source>
</evidence>
<feature type="domain" description="D-isomer specific 2-hydroxyacid dehydrogenase catalytic" evidence="4">
    <location>
        <begin position="22"/>
        <end position="316"/>
    </location>
</feature>
<evidence type="ECO:0000313" key="7">
    <source>
        <dbReference type="Proteomes" id="UP000245474"/>
    </source>
</evidence>
<dbReference type="AlphaFoldDB" id="A0A2U2MZB0"/>
<dbReference type="Proteomes" id="UP000245474">
    <property type="component" value="Unassembled WGS sequence"/>
</dbReference>
<dbReference type="PRINTS" id="PR00411">
    <property type="entry name" value="PNDRDTASEI"/>
</dbReference>
<evidence type="ECO:0000313" key="6">
    <source>
        <dbReference type="EMBL" id="PWG62152.1"/>
    </source>
</evidence>
<gene>
    <name evidence="6" type="ORF">DEM34_13550</name>
</gene>